<keyword evidence="1" id="KW-0472">Membrane</keyword>
<feature type="transmembrane region" description="Helical" evidence="1">
    <location>
        <begin position="141"/>
        <end position="164"/>
    </location>
</feature>
<keyword evidence="1" id="KW-0812">Transmembrane</keyword>
<accession>X6PEC9</accession>
<feature type="transmembrane region" description="Helical" evidence="1">
    <location>
        <begin position="63"/>
        <end position="85"/>
    </location>
</feature>
<name>X6PEC9_RETFI</name>
<organism evidence="2 3">
    <name type="scientific">Reticulomyxa filosa</name>
    <dbReference type="NCBI Taxonomy" id="46433"/>
    <lineage>
        <taxon>Eukaryota</taxon>
        <taxon>Sar</taxon>
        <taxon>Rhizaria</taxon>
        <taxon>Retaria</taxon>
        <taxon>Foraminifera</taxon>
        <taxon>Monothalamids</taxon>
        <taxon>Reticulomyxidae</taxon>
        <taxon>Reticulomyxa</taxon>
    </lineage>
</organism>
<reference evidence="2 3" key="1">
    <citation type="journal article" date="2013" name="Curr. Biol.">
        <title>The Genome of the Foraminiferan Reticulomyxa filosa.</title>
        <authorList>
            <person name="Glockner G."/>
            <person name="Hulsmann N."/>
            <person name="Schleicher M."/>
            <person name="Noegel A.A."/>
            <person name="Eichinger L."/>
            <person name="Gallinger C."/>
            <person name="Pawlowski J."/>
            <person name="Sierra R."/>
            <person name="Euteneuer U."/>
            <person name="Pillet L."/>
            <person name="Moustafa A."/>
            <person name="Platzer M."/>
            <person name="Groth M."/>
            <person name="Szafranski K."/>
            <person name="Schliwa M."/>
        </authorList>
    </citation>
    <scope>NUCLEOTIDE SEQUENCE [LARGE SCALE GENOMIC DNA]</scope>
</reference>
<keyword evidence="3" id="KW-1185">Reference proteome</keyword>
<protein>
    <submittedName>
        <fullName evidence="2">Uncharacterized protein</fullName>
    </submittedName>
</protein>
<gene>
    <name evidence="2" type="ORF">RFI_00610</name>
</gene>
<dbReference type="Proteomes" id="UP000023152">
    <property type="component" value="Unassembled WGS sequence"/>
</dbReference>
<evidence type="ECO:0000256" key="1">
    <source>
        <dbReference type="SAM" id="Phobius"/>
    </source>
</evidence>
<feature type="transmembrane region" description="Helical" evidence="1">
    <location>
        <begin position="97"/>
        <end position="120"/>
    </location>
</feature>
<keyword evidence="1" id="KW-1133">Transmembrane helix</keyword>
<evidence type="ECO:0000313" key="3">
    <source>
        <dbReference type="Proteomes" id="UP000023152"/>
    </source>
</evidence>
<dbReference type="EMBL" id="ASPP01000658">
    <property type="protein sequence ID" value="ETO36453.1"/>
    <property type="molecule type" value="Genomic_DNA"/>
</dbReference>
<evidence type="ECO:0000313" key="2">
    <source>
        <dbReference type="EMBL" id="ETO36453.1"/>
    </source>
</evidence>
<dbReference type="AlphaFoldDB" id="X6PEC9"/>
<comment type="caution">
    <text evidence="2">The sequence shown here is derived from an EMBL/GenBank/DDBJ whole genome shotgun (WGS) entry which is preliminary data.</text>
</comment>
<proteinExistence type="predicted"/>
<sequence>MLQYIQKFLNVNNMERGLKTLQQFHEEMVDIVTTNGIHCVQELLLRLNELLGYSAWLERIQTLGLNVCFFFYLFILFHFILFHFISHNCNDRKSQRIIFEIGHFTYPGMSLLCVCLIWCVQTCDDTMMCIWEPKMQESKQNLEAFATYLIFLAGQYSLVIVLILRNAEESSNVAINFDQLNVHRIHAAIDLDLKPVLSTNQ</sequence>